<name>K6UXH0_PLACD</name>
<evidence type="ECO:0000256" key="1">
    <source>
        <dbReference type="SAM" id="MobiDB-lite"/>
    </source>
</evidence>
<feature type="region of interest" description="Disordered" evidence="1">
    <location>
        <begin position="174"/>
        <end position="193"/>
    </location>
</feature>
<dbReference type="VEuPathDB" id="PlasmoDB:PCYB_133380"/>
<dbReference type="GeneID" id="14694838"/>
<dbReference type="EMBL" id="DF157105">
    <property type="protein sequence ID" value="GAB68464.1"/>
    <property type="molecule type" value="Genomic_DNA"/>
</dbReference>
<dbReference type="PhylomeDB" id="K6UXH0"/>
<accession>K6UXH0</accession>
<keyword evidence="3" id="KW-1185">Reference proteome</keyword>
<proteinExistence type="predicted"/>
<dbReference type="OrthoDB" id="383270at2759"/>
<dbReference type="RefSeq" id="XP_004224411.1">
    <property type="nucleotide sequence ID" value="XM_004224363.1"/>
</dbReference>
<evidence type="ECO:0000313" key="3">
    <source>
        <dbReference type="Proteomes" id="UP000006319"/>
    </source>
</evidence>
<protein>
    <submittedName>
        <fullName evidence="2">Uncharacterized protein</fullName>
    </submittedName>
</protein>
<dbReference type="AlphaFoldDB" id="K6UXH0"/>
<dbReference type="Proteomes" id="UP000006319">
    <property type="component" value="Chromosome 13"/>
</dbReference>
<gene>
    <name evidence="2" type="ORF">PCYB_133380</name>
</gene>
<feature type="region of interest" description="Disordered" evidence="1">
    <location>
        <begin position="337"/>
        <end position="368"/>
    </location>
</feature>
<organism evidence="2 3">
    <name type="scientific">Plasmodium cynomolgi (strain B)</name>
    <dbReference type="NCBI Taxonomy" id="1120755"/>
    <lineage>
        <taxon>Eukaryota</taxon>
        <taxon>Sar</taxon>
        <taxon>Alveolata</taxon>
        <taxon>Apicomplexa</taxon>
        <taxon>Aconoidasida</taxon>
        <taxon>Haemosporida</taxon>
        <taxon>Plasmodiidae</taxon>
        <taxon>Plasmodium</taxon>
        <taxon>Plasmodium (Plasmodium)</taxon>
    </lineage>
</organism>
<feature type="compositionally biased region" description="Low complexity" evidence="1">
    <location>
        <begin position="337"/>
        <end position="360"/>
    </location>
</feature>
<evidence type="ECO:0000313" key="2">
    <source>
        <dbReference type="EMBL" id="GAB68464.1"/>
    </source>
</evidence>
<reference evidence="2 3" key="1">
    <citation type="journal article" date="2012" name="Nat. Genet.">
        <title>Plasmodium cynomolgi genome sequences provide insight into Plasmodium vivax and the monkey malaria clade.</title>
        <authorList>
            <person name="Tachibana S."/>
            <person name="Sullivan S.A."/>
            <person name="Kawai S."/>
            <person name="Nakamura S."/>
            <person name="Kim H.R."/>
            <person name="Goto N."/>
            <person name="Arisue N."/>
            <person name="Palacpac N.M.Q."/>
            <person name="Honma H."/>
            <person name="Yagi M."/>
            <person name="Tougan T."/>
            <person name="Katakai Y."/>
            <person name="Kaneko O."/>
            <person name="Mita T."/>
            <person name="Kita K."/>
            <person name="Yasutomi Y."/>
            <person name="Sutton P.L."/>
            <person name="Shakhbatyan R."/>
            <person name="Horii T."/>
            <person name="Yasunaga T."/>
            <person name="Barnwell J.W."/>
            <person name="Escalante A.A."/>
            <person name="Carlton J.M."/>
            <person name="Tanabe K."/>
        </authorList>
    </citation>
    <scope>NUCLEOTIDE SEQUENCE [LARGE SCALE GENOMIC DNA]</scope>
    <source>
        <strain evidence="2 3">B</strain>
    </source>
</reference>
<feature type="region of interest" description="Disordered" evidence="1">
    <location>
        <begin position="106"/>
        <end position="168"/>
    </location>
</feature>
<dbReference type="KEGG" id="pcy:PCYB_133380"/>
<sequence length="461" mass="51167">MEESLFINLDGNNNLLDLIKKYQQRMKGENPNYVDFSGECQQETHQLGGGKKKERDDFKNNYAIDFVPSAVHGKKSCPNLGPRGGNPSRTKAVHAAEWVKREGVKKEAMKKTTNRTTEGLPRGAGLKLQRGRALLGRPNLAAGNRSSCSSDTRKKGARPTHGGDCSVLPTQEAAHENEKNEQQGKLKKSEINLKNKSSVKEKILDNRTFEEKLVHVERSVSPQRVKEEFLNGSDIKTKELEPPNGWSTLGSSSLCMSHLDTISKSKHKINAMKSGKMFLCSSESKAPREEYLLREVRLKKGAEMRLTPSIKTDLLENCAAVFAFVRSQLRRVNSALTGGRSTGGCRSTGGSRSTGTTSPTKFATKKGESVQRDYLRRLRRNVKKNLEELRRTSIVAFILSVLPEKGSSSCTPTCSVKRVGRPHMPAMRVGGQHIPVMRVGRPQIPVMRVGRPQIPVMRKNP</sequence>